<evidence type="ECO:0000256" key="10">
    <source>
        <dbReference type="SAM" id="MobiDB-lite"/>
    </source>
</evidence>
<feature type="region of interest" description="Disordered" evidence="10">
    <location>
        <begin position="722"/>
        <end position="743"/>
    </location>
</feature>
<dbReference type="GO" id="GO:0061630">
    <property type="term" value="F:ubiquitin protein ligase activity"/>
    <property type="evidence" value="ECO:0007669"/>
    <property type="project" value="UniProtKB-EC"/>
</dbReference>
<dbReference type="Pfam" id="PF00582">
    <property type="entry name" value="Usp"/>
    <property type="match status" value="1"/>
</dbReference>
<evidence type="ECO:0000256" key="3">
    <source>
        <dbReference type="ARBA" id="ARBA00012483"/>
    </source>
</evidence>
<feature type="compositionally biased region" description="Basic and acidic residues" evidence="10">
    <location>
        <begin position="205"/>
        <end position="216"/>
    </location>
</feature>
<dbReference type="InterPro" id="IPR011009">
    <property type="entry name" value="Kinase-like_dom_sf"/>
</dbReference>
<dbReference type="CDD" id="cd01989">
    <property type="entry name" value="USP_STK_Ubox_N"/>
    <property type="match status" value="1"/>
</dbReference>
<accession>A0A1E5V2H6</accession>
<keyword evidence="7" id="KW-0067">ATP-binding</keyword>
<comment type="catalytic activity">
    <reaction evidence="1">
        <text>S-ubiquitinyl-[E2 ubiquitin-conjugating enzyme]-L-cysteine + [acceptor protein]-L-lysine = [E2 ubiquitin-conjugating enzyme]-L-cysteine + N(6)-ubiquitinyl-[acceptor protein]-L-lysine.</text>
        <dbReference type="EC" id="2.3.2.27"/>
    </reaction>
</comment>
<dbReference type="PANTHER" id="PTHR45647:SF93">
    <property type="entry name" value="KINASE WITH ADENINE NUCLEOTIDE ALPHA HYDROLASES-LIKE DOMAIN-CONTAINING PROTEIN"/>
    <property type="match status" value="1"/>
</dbReference>
<evidence type="ECO:0000313" key="13">
    <source>
        <dbReference type="Proteomes" id="UP000095767"/>
    </source>
</evidence>
<evidence type="ECO:0000259" key="11">
    <source>
        <dbReference type="PROSITE" id="PS50011"/>
    </source>
</evidence>
<dbReference type="SUPFAM" id="SSF52402">
    <property type="entry name" value="Adenine nucleotide alpha hydrolases-like"/>
    <property type="match status" value="1"/>
</dbReference>
<dbReference type="PROSITE" id="PS50011">
    <property type="entry name" value="PROTEIN_KINASE_DOM"/>
    <property type="match status" value="1"/>
</dbReference>
<proteinExistence type="predicted"/>
<dbReference type="Gene3D" id="3.40.50.620">
    <property type="entry name" value="HUPs"/>
    <property type="match status" value="1"/>
</dbReference>
<gene>
    <name evidence="12" type="ORF">BAE44_0019724</name>
</gene>
<reference evidence="12 13" key="1">
    <citation type="submission" date="2016-09" db="EMBL/GenBank/DDBJ databases">
        <title>The draft genome of Dichanthelium oligosanthes: A C3 panicoid grass species.</title>
        <authorList>
            <person name="Studer A.J."/>
            <person name="Schnable J.C."/>
            <person name="Brutnell T.P."/>
        </authorList>
    </citation>
    <scope>NUCLEOTIDE SEQUENCE [LARGE SCALE GENOMIC DNA]</scope>
    <source>
        <strain evidence="13">cv. Kellogg 1175</strain>
        <tissue evidence="12">Leaf</tissue>
    </source>
</reference>
<keyword evidence="6" id="KW-0833">Ubl conjugation pathway</keyword>
<dbReference type="Proteomes" id="UP000095767">
    <property type="component" value="Unassembled WGS sequence"/>
</dbReference>
<dbReference type="InterPro" id="IPR008271">
    <property type="entry name" value="Ser/Thr_kinase_AS"/>
</dbReference>
<dbReference type="FunFam" id="3.30.200.20:FF:000162">
    <property type="entry name" value="Adenine nucleotide alpha hydrolase-like domain kinase"/>
    <property type="match status" value="1"/>
</dbReference>
<evidence type="ECO:0000256" key="2">
    <source>
        <dbReference type="ARBA" id="ARBA00004906"/>
    </source>
</evidence>
<dbReference type="PROSITE" id="PS00108">
    <property type="entry name" value="PROTEIN_KINASE_ST"/>
    <property type="match status" value="1"/>
</dbReference>
<dbReference type="InterPro" id="IPR051348">
    <property type="entry name" value="U-box_ubiquitin_ligases"/>
</dbReference>
<comment type="caution">
    <text evidence="12">The sequence shown here is derived from an EMBL/GenBank/DDBJ whole genome shotgun (WGS) entry which is preliminary data.</text>
</comment>
<dbReference type="InterPro" id="IPR001245">
    <property type="entry name" value="Ser-Thr/Tyr_kinase_cat_dom"/>
</dbReference>
<keyword evidence="8 9" id="KW-0175">Coiled coil</keyword>
<keyword evidence="5" id="KW-0547">Nucleotide-binding</keyword>
<sequence length="743" mass="83171">MFASPFSVSSSHSAEHEAAARESTIMVAVDRDKNSQQAAKWAVDKLLARGSTLQLVHYALYYRKTQFDLSTLSLCHDHAAAEANKDEGDAEITQLFISYRGYCARKGMHLKEVILDGNDISKAIIEYATSNTITDIVVGASTKNTFIRRFRNPDVPTCLMKMAPDYCTVHVIHKAKAIQVKAAKAPAPFNTLPPKQHSQPNIDTDASRASRGDWKKTSHTSSPRVANRNSVDRLSAYAKASSRDRPLSGARTAPQKDFDDYIDFIAPPRPSVTRSSFSDDIDLPMSLELPSIDFSESMELSSMSMESLSFPGKDVEAEMRRLRLELKQTMEMYNSACKEAIDAKQKAAEMHQMKVEESKKFQELRNAEEEALALVEMEKAKCRAALEAAEAAQKIAELEAQKRLRAEWKAKREAEDRKKATDALNKNDLRYRRYSIDDIEAATHKFDKALKIGEGGYGPVYKAVLDHTNVAIKILRPDASQGRKQFQQEIEVLSCMRHPNMVLLLGACPEYGCLVYEYMDYGSLEDRLCRRGKTLPIPWSIRFKIAADIATGLLFLHQAKPEPLVHRDLKPANILLDHNFVSKISDVGLARLVPQSAADVTQYRMTSTAGTFCYIDPEYQQTGMLTTKSDIYSLGILLLQIITARSPMGLTHHVENAVERGAFQEILDPTVTDWPVEEALEFAKLALRCAELRKKDRPDLGKEILPELNRLRNLGHEYETSQVSSASTNCSSSAPYSFGNDDI</sequence>
<feature type="compositionally biased region" description="Polar residues" evidence="10">
    <location>
        <begin position="219"/>
        <end position="229"/>
    </location>
</feature>
<feature type="coiled-coil region" evidence="9">
    <location>
        <begin position="312"/>
        <end position="392"/>
    </location>
</feature>
<evidence type="ECO:0000256" key="8">
    <source>
        <dbReference type="ARBA" id="ARBA00023054"/>
    </source>
</evidence>
<comment type="pathway">
    <text evidence="2">Protein modification; protein ubiquitination.</text>
</comment>
<dbReference type="Gene3D" id="1.10.510.10">
    <property type="entry name" value="Transferase(Phosphotransferase) domain 1"/>
    <property type="match status" value="1"/>
</dbReference>
<dbReference type="EC" id="2.3.2.27" evidence="3"/>
<dbReference type="FunFam" id="1.10.510.10:FF:000498">
    <property type="entry name" value="U-box domain-containing protein 51"/>
    <property type="match status" value="1"/>
</dbReference>
<dbReference type="PANTHER" id="PTHR45647">
    <property type="entry name" value="OS02G0152300 PROTEIN"/>
    <property type="match status" value="1"/>
</dbReference>
<evidence type="ECO:0000313" key="12">
    <source>
        <dbReference type="EMBL" id="OEL19257.1"/>
    </source>
</evidence>
<dbReference type="SMART" id="SM00220">
    <property type="entry name" value="S_TKc"/>
    <property type="match status" value="1"/>
</dbReference>
<evidence type="ECO:0000256" key="4">
    <source>
        <dbReference type="ARBA" id="ARBA00022679"/>
    </source>
</evidence>
<feature type="domain" description="Protein kinase" evidence="11">
    <location>
        <begin position="446"/>
        <end position="719"/>
    </location>
</feature>
<dbReference type="GO" id="GO:0005524">
    <property type="term" value="F:ATP binding"/>
    <property type="evidence" value="ECO:0007669"/>
    <property type="project" value="UniProtKB-KW"/>
</dbReference>
<keyword evidence="13" id="KW-1185">Reference proteome</keyword>
<dbReference type="STRING" id="888268.A0A1E5V2H6"/>
<dbReference type="GO" id="GO:0004672">
    <property type="term" value="F:protein kinase activity"/>
    <property type="evidence" value="ECO:0007669"/>
    <property type="project" value="InterPro"/>
</dbReference>
<dbReference type="Gene3D" id="3.30.200.20">
    <property type="entry name" value="Phosphorylase Kinase, domain 1"/>
    <property type="match status" value="1"/>
</dbReference>
<evidence type="ECO:0000256" key="9">
    <source>
        <dbReference type="SAM" id="Coils"/>
    </source>
</evidence>
<evidence type="ECO:0000256" key="1">
    <source>
        <dbReference type="ARBA" id="ARBA00000900"/>
    </source>
</evidence>
<dbReference type="Pfam" id="PF07714">
    <property type="entry name" value="PK_Tyr_Ser-Thr"/>
    <property type="match status" value="1"/>
</dbReference>
<dbReference type="AlphaFoldDB" id="A0A1E5V2H6"/>
<evidence type="ECO:0000256" key="6">
    <source>
        <dbReference type="ARBA" id="ARBA00022786"/>
    </source>
</evidence>
<name>A0A1E5V2H6_9POAL</name>
<feature type="compositionally biased region" description="Low complexity" evidence="10">
    <location>
        <begin position="722"/>
        <end position="737"/>
    </location>
</feature>
<organism evidence="12 13">
    <name type="scientific">Dichanthelium oligosanthes</name>
    <dbReference type="NCBI Taxonomy" id="888268"/>
    <lineage>
        <taxon>Eukaryota</taxon>
        <taxon>Viridiplantae</taxon>
        <taxon>Streptophyta</taxon>
        <taxon>Embryophyta</taxon>
        <taxon>Tracheophyta</taxon>
        <taxon>Spermatophyta</taxon>
        <taxon>Magnoliopsida</taxon>
        <taxon>Liliopsida</taxon>
        <taxon>Poales</taxon>
        <taxon>Poaceae</taxon>
        <taxon>PACMAD clade</taxon>
        <taxon>Panicoideae</taxon>
        <taxon>Panicodae</taxon>
        <taxon>Paniceae</taxon>
        <taxon>Dichantheliinae</taxon>
        <taxon>Dichanthelium</taxon>
    </lineage>
</organism>
<dbReference type="InterPro" id="IPR006016">
    <property type="entry name" value="UspA"/>
</dbReference>
<dbReference type="OrthoDB" id="4062651at2759"/>
<keyword evidence="4" id="KW-0808">Transferase</keyword>
<dbReference type="InterPro" id="IPR000719">
    <property type="entry name" value="Prot_kinase_dom"/>
</dbReference>
<dbReference type="EMBL" id="LWDX02054177">
    <property type="protein sequence ID" value="OEL19257.1"/>
    <property type="molecule type" value="Genomic_DNA"/>
</dbReference>
<dbReference type="SUPFAM" id="SSF56112">
    <property type="entry name" value="Protein kinase-like (PK-like)"/>
    <property type="match status" value="1"/>
</dbReference>
<protein>
    <recommendedName>
        <fullName evidence="3">RING-type E3 ubiquitin transferase</fullName>
        <ecNumber evidence="3">2.3.2.27</ecNumber>
    </recommendedName>
</protein>
<feature type="region of interest" description="Disordered" evidence="10">
    <location>
        <begin position="188"/>
        <end position="232"/>
    </location>
</feature>
<evidence type="ECO:0000256" key="7">
    <source>
        <dbReference type="ARBA" id="ARBA00022840"/>
    </source>
</evidence>
<dbReference type="InterPro" id="IPR014729">
    <property type="entry name" value="Rossmann-like_a/b/a_fold"/>
</dbReference>
<evidence type="ECO:0000256" key="5">
    <source>
        <dbReference type="ARBA" id="ARBA00022741"/>
    </source>
</evidence>